<sequence length="332" mass="36624">MGSCVVDKPKKQRNKNKNSTAGLCVSEDTAATKIQAAFRGSQSRKRLKAVRKKAIFRNFEELIAASKAWQINCSLPEKASYPVRPDGSAFVTSCHRFVRSHATAVHLPAFVRGFRALLEAQVGQPQVMAWRVRPTILTRSVKGEGALHRWATDAVDLMAMCSLWRKASFAPSKTIDKEKVCDSTEVARKLGATVSSPIRFRWSSTGEKTALGHAGWVETVMRPVPTFSDLGAEIPSSNDCMLDNWLVWSMDPRVNDNDISAALIELEGISSFSSEGRDPLKELSGETFAAHYPGQPFREVSSGTAPEFNSRVLGEDCDWTHAKVRNCCADLF</sequence>
<accession>C1ML05</accession>
<dbReference type="Proteomes" id="UP000001876">
    <property type="component" value="Unassembled WGS sequence"/>
</dbReference>
<dbReference type="GeneID" id="9681384"/>
<dbReference type="AlphaFoldDB" id="C1ML05"/>
<organism evidence="2">
    <name type="scientific">Micromonas pusilla (strain CCMP1545)</name>
    <name type="common">Picoplanktonic green alga</name>
    <dbReference type="NCBI Taxonomy" id="564608"/>
    <lineage>
        <taxon>Eukaryota</taxon>
        <taxon>Viridiplantae</taxon>
        <taxon>Chlorophyta</taxon>
        <taxon>Mamiellophyceae</taxon>
        <taxon>Mamiellales</taxon>
        <taxon>Mamiellaceae</taxon>
        <taxon>Micromonas</taxon>
    </lineage>
</organism>
<dbReference type="InterPro" id="IPR000048">
    <property type="entry name" value="IQ_motif_EF-hand-BS"/>
</dbReference>
<dbReference type="PROSITE" id="PS50096">
    <property type="entry name" value="IQ"/>
    <property type="match status" value="1"/>
</dbReference>
<dbReference type="EMBL" id="GG663736">
    <property type="protein sequence ID" value="EEH59465.1"/>
    <property type="molecule type" value="Genomic_DNA"/>
</dbReference>
<name>C1ML05_MICPC</name>
<dbReference type="KEGG" id="mpp:MICPUCDRAFT_64732"/>
<gene>
    <name evidence="1" type="ORF">MICPUCDRAFT_64732</name>
</gene>
<dbReference type="Pfam" id="PF00612">
    <property type="entry name" value="IQ"/>
    <property type="match status" value="1"/>
</dbReference>
<dbReference type="CDD" id="cd23767">
    <property type="entry name" value="IQCD"/>
    <property type="match status" value="1"/>
</dbReference>
<evidence type="ECO:0000313" key="1">
    <source>
        <dbReference type="EMBL" id="EEH59465.1"/>
    </source>
</evidence>
<protein>
    <submittedName>
        <fullName evidence="1">Predicted protein</fullName>
    </submittedName>
</protein>
<proteinExistence type="predicted"/>
<reference evidence="1 2" key="1">
    <citation type="journal article" date="2009" name="Science">
        <title>Green evolution and dynamic adaptations revealed by genomes of the marine picoeukaryotes Micromonas.</title>
        <authorList>
            <person name="Worden A.Z."/>
            <person name="Lee J.H."/>
            <person name="Mock T."/>
            <person name="Rouze P."/>
            <person name="Simmons M.P."/>
            <person name="Aerts A.L."/>
            <person name="Allen A.E."/>
            <person name="Cuvelier M.L."/>
            <person name="Derelle E."/>
            <person name="Everett M.V."/>
            <person name="Foulon E."/>
            <person name="Grimwood J."/>
            <person name="Gundlach H."/>
            <person name="Henrissat B."/>
            <person name="Napoli C."/>
            <person name="McDonald S.M."/>
            <person name="Parker M.S."/>
            <person name="Rombauts S."/>
            <person name="Salamov A."/>
            <person name="Von Dassow P."/>
            <person name="Badger J.H."/>
            <person name="Coutinho P.M."/>
            <person name="Demir E."/>
            <person name="Dubchak I."/>
            <person name="Gentemann C."/>
            <person name="Eikrem W."/>
            <person name="Gready J.E."/>
            <person name="John U."/>
            <person name="Lanier W."/>
            <person name="Lindquist E.A."/>
            <person name="Lucas S."/>
            <person name="Mayer K.F."/>
            <person name="Moreau H."/>
            <person name="Not F."/>
            <person name="Otillar R."/>
            <person name="Panaud O."/>
            <person name="Pangilinan J."/>
            <person name="Paulsen I."/>
            <person name="Piegu B."/>
            <person name="Poliakov A."/>
            <person name="Robbens S."/>
            <person name="Schmutz J."/>
            <person name="Toulza E."/>
            <person name="Wyss T."/>
            <person name="Zelensky A."/>
            <person name="Zhou K."/>
            <person name="Armbrust E.V."/>
            <person name="Bhattacharya D."/>
            <person name="Goodenough U.W."/>
            <person name="Van de Peer Y."/>
            <person name="Grigoriev I.V."/>
        </authorList>
    </citation>
    <scope>NUCLEOTIDE SEQUENCE [LARGE SCALE GENOMIC DNA]</scope>
    <source>
        <strain evidence="1 2">CCMP1545</strain>
    </source>
</reference>
<evidence type="ECO:0000313" key="2">
    <source>
        <dbReference type="Proteomes" id="UP000001876"/>
    </source>
</evidence>
<dbReference type="RefSeq" id="XP_003056089.1">
    <property type="nucleotide sequence ID" value="XM_003056043.1"/>
</dbReference>
<keyword evidence="2" id="KW-1185">Reference proteome</keyword>